<evidence type="ECO:0000256" key="3">
    <source>
        <dbReference type="ARBA" id="ARBA00022801"/>
    </source>
</evidence>
<comment type="caution">
    <text evidence="8">Lacks conserved residue(s) required for the propagation of feature annotation.</text>
</comment>
<dbReference type="EMBL" id="UXUI01008372">
    <property type="protein sequence ID" value="VDD91335.1"/>
    <property type="molecule type" value="Genomic_DNA"/>
</dbReference>
<evidence type="ECO:0000256" key="5">
    <source>
        <dbReference type="ARBA" id="ARBA00023157"/>
    </source>
</evidence>
<dbReference type="Gene3D" id="3.20.20.80">
    <property type="entry name" value="Glycosidases"/>
    <property type="match status" value="1"/>
</dbReference>
<comment type="similarity">
    <text evidence="2 9">Belongs to the glycosyl hydrolase 31 family.</text>
</comment>
<dbReference type="SUPFAM" id="SSF74650">
    <property type="entry name" value="Galactose mutarotase-like"/>
    <property type="match status" value="1"/>
</dbReference>
<dbReference type="InterPro" id="IPR044913">
    <property type="entry name" value="P_trefoil_dom_sf"/>
</dbReference>
<keyword evidence="6" id="KW-0325">Glycoprotein</keyword>
<dbReference type="STRING" id="51028.A0A0N4V846"/>
<reference evidence="12 13" key="2">
    <citation type="submission" date="2018-10" db="EMBL/GenBank/DDBJ databases">
        <authorList>
            <consortium name="Pathogen Informatics"/>
        </authorList>
    </citation>
    <scope>NUCLEOTIDE SEQUENCE [LARGE SCALE GENOMIC DNA]</scope>
</reference>
<dbReference type="WBParaSite" id="EVEC_0000651201-mRNA-1">
    <property type="protein sequence ID" value="EVEC_0000651201-mRNA-1"/>
    <property type="gene ID" value="EVEC_0000651201"/>
</dbReference>
<name>A0A0N4V846_ENTVE</name>
<feature type="domain" description="P-type" evidence="11">
    <location>
        <begin position="16"/>
        <end position="65"/>
    </location>
</feature>
<evidence type="ECO:0000313" key="14">
    <source>
        <dbReference type="WBParaSite" id="EVEC_0000651201-mRNA-1"/>
    </source>
</evidence>
<dbReference type="PANTHER" id="PTHR22762">
    <property type="entry name" value="ALPHA-GLUCOSIDASE"/>
    <property type="match status" value="1"/>
</dbReference>
<dbReference type="GO" id="GO:0004558">
    <property type="term" value="F:alpha-1,4-glucosidase activity"/>
    <property type="evidence" value="ECO:0007669"/>
    <property type="project" value="TreeGrafter"/>
</dbReference>
<dbReference type="SUPFAM" id="SSF51445">
    <property type="entry name" value="(Trans)glycosidases"/>
    <property type="match status" value="1"/>
</dbReference>
<dbReference type="InterPro" id="IPR030458">
    <property type="entry name" value="Glyco_hydro_31_AS"/>
</dbReference>
<dbReference type="Gene3D" id="4.10.110.10">
    <property type="entry name" value="Spasmolytic Protein, domain 1"/>
    <property type="match status" value="1"/>
</dbReference>
<feature type="chain" id="PRO_5043122730" evidence="10">
    <location>
        <begin position="19"/>
        <end position="933"/>
    </location>
</feature>
<dbReference type="CDD" id="cd00111">
    <property type="entry name" value="Trefoil"/>
    <property type="match status" value="1"/>
</dbReference>
<sequence length="933" mass="104888">MILRISEVLLFVLGFSNAQVAPRHSRIDCLPIPNASKEKCVELGCWWDDDYEQTDPTVPLCYYPVDKGGYDVQNFGKILTLQKRSDGPKNPFGDDISPIYFSTSMLGSTLNVKIGPTNRYEIPIRIPKEKSTSTDSLYYELASSAPFYFRIKRKSTQMIIWDTSIGGLVFSDKYIQIATYLPSATIYGFGENIHENIKHDLSKYTTWAMLARDEAPNSKGHDKKNLYGVHPFYICLESDGNAHGVLIWNSNPQEVTTGPNPHLVYRTIGGLLDMYFFPGPTPEDVVKQYLALIGRPMLPAYFALGFQLSRWGYKDLDEMKAAVTRVQKSGIPLDIPYADIDYMNRSKDFTTGDAWSGFSNYAKKLHEDGLHLFLIFDPGVQVNYPPYQRAVEMGAKFIEWERTDQVPGDVNGLYELTKNSKVMLGVVWPDGHTAFPDFLDKTNKTLAWWVNEFKLYHNQVPFDGIWIDMNEPSSWGTNIEHPWYFNDADHPNIKPLFCPLTGEDSKYDVPPFQTQAAYLFGGSSYLSTNTLCMSALTAGGQHRFYDTKNLYALSEAIATQSALFESTGKRGAIISRSSFPSLGHYSGHWLGDNTARWEDLQTSVIGAQEFNIFGIPYVGSDICGFYGNTNEELCLRWQQMGAFHSFSRNHNAKGAVPQDPGLWPSVAAASRTALLFRYKYLPYLYSLHFEASLAGGTVIRPLFFEFPRDSDTFDLGHQFLWGSAMMVIPVLEQSVSIVTGYLPEAQWYSLREGEFGKVYKPGYNRFSAKTTELIPVLARGGVIIPRQQPNTTTTASRKNPFELLIAVDYDVKTGTPKKSTGKLYYDDGESIVYSFDNYNYYLWEFLFLVTSTEVTLTITPARTGSNLSVPYLETVELVGYKYKMSGNSVKINGKATAVTVVSGRDDVLKMTASKMVNLSAGKAVTISWSHSAK</sequence>
<dbReference type="InterPro" id="IPR013780">
    <property type="entry name" value="Glyco_hydro_b"/>
</dbReference>
<keyword evidence="3 9" id="KW-0378">Hydrolase</keyword>
<evidence type="ECO:0000313" key="12">
    <source>
        <dbReference type="EMBL" id="VDD91335.1"/>
    </source>
</evidence>
<keyword evidence="7 9" id="KW-0326">Glycosidase</keyword>
<evidence type="ECO:0000313" key="13">
    <source>
        <dbReference type="Proteomes" id="UP000274131"/>
    </source>
</evidence>
<keyword evidence="4" id="KW-0472">Membrane</keyword>
<dbReference type="Pfam" id="PF21365">
    <property type="entry name" value="Glyco_hydro_31_3rd"/>
    <property type="match status" value="1"/>
</dbReference>
<evidence type="ECO:0000256" key="9">
    <source>
        <dbReference type="RuleBase" id="RU361185"/>
    </source>
</evidence>
<dbReference type="PROSITE" id="PS00129">
    <property type="entry name" value="GLYCOSYL_HYDROL_F31_1"/>
    <property type="match status" value="1"/>
</dbReference>
<evidence type="ECO:0000256" key="2">
    <source>
        <dbReference type="ARBA" id="ARBA00007806"/>
    </source>
</evidence>
<proteinExistence type="inferred from homology"/>
<evidence type="ECO:0000256" key="7">
    <source>
        <dbReference type="ARBA" id="ARBA00023295"/>
    </source>
</evidence>
<evidence type="ECO:0000256" key="6">
    <source>
        <dbReference type="ARBA" id="ARBA00023180"/>
    </source>
</evidence>
<evidence type="ECO:0000256" key="1">
    <source>
        <dbReference type="ARBA" id="ARBA00004370"/>
    </source>
</evidence>
<reference evidence="14" key="1">
    <citation type="submission" date="2017-02" db="UniProtKB">
        <authorList>
            <consortium name="WormBaseParasite"/>
        </authorList>
    </citation>
    <scope>IDENTIFICATION</scope>
</reference>
<keyword evidence="10" id="KW-0732">Signal</keyword>
<dbReference type="Pfam" id="PF00088">
    <property type="entry name" value="Trefoil"/>
    <property type="match status" value="1"/>
</dbReference>
<dbReference type="InterPro" id="IPR000322">
    <property type="entry name" value="Glyco_hydro_31_TIM"/>
</dbReference>
<dbReference type="GO" id="GO:0005975">
    <property type="term" value="P:carbohydrate metabolic process"/>
    <property type="evidence" value="ECO:0007669"/>
    <property type="project" value="InterPro"/>
</dbReference>
<gene>
    <name evidence="12" type="ORF">EVEC_LOCUS6086</name>
</gene>
<dbReference type="OrthoDB" id="1334205at2759"/>
<evidence type="ECO:0000256" key="8">
    <source>
        <dbReference type="PROSITE-ProRule" id="PRU00779"/>
    </source>
</evidence>
<dbReference type="SUPFAM" id="SSF51011">
    <property type="entry name" value="Glycosyl hydrolase domain"/>
    <property type="match status" value="1"/>
</dbReference>
<evidence type="ECO:0000256" key="10">
    <source>
        <dbReference type="SAM" id="SignalP"/>
    </source>
</evidence>
<dbReference type="InterPro" id="IPR000519">
    <property type="entry name" value="P_trefoil_dom"/>
</dbReference>
<evidence type="ECO:0000259" key="11">
    <source>
        <dbReference type="PROSITE" id="PS51448"/>
    </source>
</evidence>
<dbReference type="PROSITE" id="PS51448">
    <property type="entry name" value="P_TREFOIL_2"/>
    <property type="match status" value="1"/>
</dbReference>
<dbReference type="InterPro" id="IPR011013">
    <property type="entry name" value="Gal_mutarotase_sf_dom"/>
</dbReference>
<comment type="subcellular location">
    <subcellularLocation>
        <location evidence="1">Membrane</location>
    </subcellularLocation>
</comment>
<dbReference type="CDD" id="cd06602">
    <property type="entry name" value="GH31_MGAM_SI_GAA"/>
    <property type="match status" value="1"/>
</dbReference>
<evidence type="ECO:0000256" key="4">
    <source>
        <dbReference type="ARBA" id="ARBA00023136"/>
    </source>
</evidence>
<dbReference type="Gene3D" id="2.60.40.1180">
    <property type="entry name" value="Golgi alpha-mannosidase II"/>
    <property type="match status" value="2"/>
</dbReference>
<dbReference type="AlphaFoldDB" id="A0A0N4V846"/>
<dbReference type="InterPro" id="IPR048395">
    <property type="entry name" value="Glyco_hydro_31_C"/>
</dbReference>
<organism evidence="14">
    <name type="scientific">Enterobius vermicularis</name>
    <name type="common">Human pinworm</name>
    <dbReference type="NCBI Taxonomy" id="51028"/>
    <lineage>
        <taxon>Eukaryota</taxon>
        <taxon>Metazoa</taxon>
        <taxon>Ecdysozoa</taxon>
        <taxon>Nematoda</taxon>
        <taxon>Chromadorea</taxon>
        <taxon>Rhabditida</taxon>
        <taxon>Spirurina</taxon>
        <taxon>Oxyuridomorpha</taxon>
        <taxon>Oxyuroidea</taxon>
        <taxon>Oxyuridae</taxon>
        <taxon>Enterobius</taxon>
    </lineage>
</organism>
<dbReference type="PANTHER" id="PTHR22762:SF133">
    <property type="entry name" value="P-TYPE DOMAIN-CONTAINING PROTEIN"/>
    <property type="match status" value="1"/>
</dbReference>
<keyword evidence="13" id="KW-1185">Reference proteome</keyword>
<dbReference type="SUPFAM" id="SSF57492">
    <property type="entry name" value="Trefoil"/>
    <property type="match status" value="1"/>
</dbReference>
<dbReference type="GO" id="GO:0016020">
    <property type="term" value="C:membrane"/>
    <property type="evidence" value="ECO:0007669"/>
    <property type="project" value="UniProtKB-SubCell"/>
</dbReference>
<dbReference type="Pfam" id="PF01055">
    <property type="entry name" value="Glyco_hydro_31_2nd"/>
    <property type="match status" value="1"/>
</dbReference>
<accession>A0A0N4V846</accession>
<protein>
    <submittedName>
        <fullName evidence="14">P-type domain-containing protein</fullName>
    </submittedName>
</protein>
<dbReference type="InterPro" id="IPR017853">
    <property type="entry name" value="GH"/>
</dbReference>
<dbReference type="Proteomes" id="UP000274131">
    <property type="component" value="Unassembled WGS sequence"/>
</dbReference>
<dbReference type="SMART" id="SM00018">
    <property type="entry name" value="PD"/>
    <property type="match status" value="1"/>
</dbReference>
<feature type="signal peptide" evidence="10">
    <location>
        <begin position="1"/>
        <end position="18"/>
    </location>
</feature>
<dbReference type="GO" id="GO:0030246">
    <property type="term" value="F:carbohydrate binding"/>
    <property type="evidence" value="ECO:0007669"/>
    <property type="project" value="InterPro"/>
</dbReference>
<dbReference type="CDD" id="cd14752">
    <property type="entry name" value="GH31_N"/>
    <property type="match status" value="1"/>
</dbReference>
<keyword evidence="5" id="KW-1015">Disulfide bond</keyword>
<dbReference type="Gene3D" id="2.60.40.1760">
    <property type="entry name" value="glycosyl hydrolase (family 31)"/>
    <property type="match status" value="1"/>
</dbReference>